<name>A0ABW0BTK0_9BACT</name>
<evidence type="ECO:0000256" key="3">
    <source>
        <dbReference type="ARBA" id="ARBA00012438"/>
    </source>
</evidence>
<dbReference type="CDD" id="cd00082">
    <property type="entry name" value="HisKA"/>
    <property type="match status" value="1"/>
</dbReference>
<dbReference type="InterPro" id="IPR036097">
    <property type="entry name" value="HisK_dim/P_sf"/>
</dbReference>
<keyword evidence="5" id="KW-0808">Transferase</keyword>
<feature type="domain" description="CHASE" evidence="14">
    <location>
        <begin position="115"/>
        <end position="198"/>
    </location>
</feature>
<dbReference type="GO" id="GO:0005524">
    <property type="term" value="F:ATP binding"/>
    <property type="evidence" value="ECO:0007669"/>
    <property type="project" value="UniProtKB-KW"/>
</dbReference>
<dbReference type="SMART" id="SM01079">
    <property type="entry name" value="CHASE"/>
    <property type="match status" value="1"/>
</dbReference>
<gene>
    <name evidence="15" type="ORF">ACFPIK_05345</name>
</gene>
<dbReference type="InterPro" id="IPR042240">
    <property type="entry name" value="CHASE_sf"/>
</dbReference>
<comment type="subcellular location">
    <subcellularLocation>
        <location evidence="2">Membrane</location>
    </subcellularLocation>
</comment>
<evidence type="ECO:0000256" key="10">
    <source>
        <dbReference type="SAM" id="Phobius"/>
    </source>
</evidence>
<keyword evidence="15" id="KW-0547">Nucleotide-binding</keyword>
<dbReference type="InterPro" id="IPR003661">
    <property type="entry name" value="HisK_dim/P_dom"/>
</dbReference>
<dbReference type="PROSITE" id="PS50112">
    <property type="entry name" value="PAS"/>
    <property type="match status" value="1"/>
</dbReference>
<dbReference type="InterPro" id="IPR005467">
    <property type="entry name" value="His_kinase_dom"/>
</dbReference>
<evidence type="ECO:0000313" key="15">
    <source>
        <dbReference type="EMBL" id="MFC5191183.1"/>
    </source>
</evidence>
<keyword evidence="15" id="KW-0067">ATP-binding</keyword>
<evidence type="ECO:0000259" key="12">
    <source>
        <dbReference type="PROSITE" id="PS50112"/>
    </source>
</evidence>
<dbReference type="Gene3D" id="3.30.450.20">
    <property type="entry name" value="PAS domain"/>
    <property type="match status" value="1"/>
</dbReference>
<dbReference type="InterPro" id="IPR001610">
    <property type="entry name" value="PAC"/>
</dbReference>
<dbReference type="SMART" id="SM00387">
    <property type="entry name" value="HATPase_c"/>
    <property type="match status" value="1"/>
</dbReference>
<dbReference type="SMART" id="SM00388">
    <property type="entry name" value="HisKA"/>
    <property type="match status" value="1"/>
</dbReference>
<evidence type="ECO:0000256" key="7">
    <source>
        <dbReference type="ARBA" id="ARBA00022777"/>
    </source>
</evidence>
<evidence type="ECO:0000256" key="8">
    <source>
        <dbReference type="ARBA" id="ARBA00022989"/>
    </source>
</evidence>
<dbReference type="PROSITE" id="PS50839">
    <property type="entry name" value="CHASE"/>
    <property type="match status" value="1"/>
</dbReference>
<keyword evidence="4" id="KW-0597">Phosphoprotein</keyword>
<dbReference type="Pfam" id="PF08447">
    <property type="entry name" value="PAS_3"/>
    <property type="match status" value="1"/>
</dbReference>
<keyword evidence="16" id="KW-1185">Reference proteome</keyword>
<feature type="domain" description="PAS" evidence="12">
    <location>
        <begin position="303"/>
        <end position="375"/>
    </location>
</feature>
<dbReference type="PANTHER" id="PTHR43304">
    <property type="entry name" value="PHYTOCHROME-LIKE PROTEIN CPH1"/>
    <property type="match status" value="1"/>
</dbReference>
<dbReference type="PANTHER" id="PTHR43304:SF1">
    <property type="entry name" value="PAC DOMAIN-CONTAINING PROTEIN"/>
    <property type="match status" value="1"/>
</dbReference>
<dbReference type="InterPro" id="IPR052162">
    <property type="entry name" value="Sensor_kinase/Photoreceptor"/>
</dbReference>
<dbReference type="EC" id="2.7.13.3" evidence="3"/>
<evidence type="ECO:0000256" key="2">
    <source>
        <dbReference type="ARBA" id="ARBA00004370"/>
    </source>
</evidence>
<evidence type="ECO:0000313" key="16">
    <source>
        <dbReference type="Proteomes" id="UP001596163"/>
    </source>
</evidence>
<dbReference type="InterPro" id="IPR000700">
    <property type="entry name" value="PAS-assoc_C"/>
</dbReference>
<dbReference type="Pfam" id="PF02518">
    <property type="entry name" value="HATPase_c"/>
    <property type="match status" value="1"/>
</dbReference>
<evidence type="ECO:0000256" key="1">
    <source>
        <dbReference type="ARBA" id="ARBA00000085"/>
    </source>
</evidence>
<dbReference type="PRINTS" id="PR00344">
    <property type="entry name" value="BCTRLSENSOR"/>
</dbReference>
<comment type="catalytic activity">
    <reaction evidence="1">
        <text>ATP + protein L-histidine = ADP + protein N-phospho-L-histidine.</text>
        <dbReference type="EC" id="2.7.13.3"/>
    </reaction>
</comment>
<feature type="domain" description="Histidine kinase" evidence="11">
    <location>
        <begin position="449"/>
        <end position="662"/>
    </location>
</feature>
<dbReference type="CDD" id="cd00130">
    <property type="entry name" value="PAS"/>
    <property type="match status" value="1"/>
</dbReference>
<evidence type="ECO:0000256" key="6">
    <source>
        <dbReference type="ARBA" id="ARBA00022692"/>
    </source>
</evidence>
<dbReference type="InterPro" id="IPR013655">
    <property type="entry name" value="PAS_fold_3"/>
</dbReference>
<dbReference type="SUPFAM" id="SSF55785">
    <property type="entry name" value="PYP-like sensor domain (PAS domain)"/>
    <property type="match status" value="1"/>
</dbReference>
<dbReference type="PROSITE" id="PS50109">
    <property type="entry name" value="HIS_KIN"/>
    <property type="match status" value="1"/>
</dbReference>
<dbReference type="InterPro" id="IPR035965">
    <property type="entry name" value="PAS-like_dom_sf"/>
</dbReference>
<dbReference type="RefSeq" id="WP_377912995.1">
    <property type="nucleotide sequence ID" value="NZ_JBHSKS010000003.1"/>
</dbReference>
<dbReference type="Gene3D" id="3.30.450.350">
    <property type="entry name" value="CHASE domain"/>
    <property type="match status" value="1"/>
</dbReference>
<keyword evidence="7" id="KW-0418">Kinase</keyword>
<dbReference type="SUPFAM" id="SSF47384">
    <property type="entry name" value="Homodimeric domain of signal transducing histidine kinase"/>
    <property type="match status" value="1"/>
</dbReference>
<reference evidence="16" key="1">
    <citation type="journal article" date="2019" name="Int. J. Syst. Evol. Microbiol.">
        <title>The Global Catalogue of Microorganisms (GCM) 10K type strain sequencing project: providing services to taxonomists for standard genome sequencing and annotation.</title>
        <authorList>
            <consortium name="The Broad Institute Genomics Platform"/>
            <consortium name="The Broad Institute Genome Sequencing Center for Infectious Disease"/>
            <person name="Wu L."/>
            <person name="Ma J."/>
        </authorList>
    </citation>
    <scope>NUCLEOTIDE SEQUENCE [LARGE SCALE GENOMIC DNA]</scope>
    <source>
        <strain evidence="16">CGMCC 1.7030</strain>
    </source>
</reference>
<dbReference type="EMBL" id="JBHSKS010000003">
    <property type="protein sequence ID" value="MFC5191183.1"/>
    <property type="molecule type" value="Genomic_DNA"/>
</dbReference>
<organism evidence="15 16">
    <name type="scientific">Algoriphagus aquatilis</name>
    <dbReference type="NCBI Taxonomy" id="490186"/>
    <lineage>
        <taxon>Bacteria</taxon>
        <taxon>Pseudomonadati</taxon>
        <taxon>Bacteroidota</taxon>
        <taxon>Cytophagia</taxon>
        <taxon>Cytophagales</taxon>
        <taxon>Cyclobacteriaceae</taxon>
        <taxon>Algoriphagus</taxon>
    </lineage>
</organism>
<feature type="domain" description="PAC" evidence="13">
    <location>
        <begin position="379"/>
        <end position="431"/>
    </location>
</feature>
<dbReference type="SUPFAM" id="SSF55874">
    <property type="entry name" value="ATPase domain of HSP90 chaperone/DNA topoisomerase II/histidine kinase"/>
    <property type="match status" value="1"/>
</dbReference>
<dbReference type="SMART" id="SM00086">
    <property type="entry name" value="PAC"/>
    <property type="match status" value="1"/>
</dbReference>
<evidence type="ECO:0000256" key="5">
    <source>
        <dbReference type="ARBA" id="ARBA00022679"/>
    </source>
</evidence>
<dbReference type="InterPro" id="IPR003594">
    <property type="entry name" value="HATPase_dom"/>
</dbReference>
<feature type="transmembrane region" description="Helical" evidence="10">
    <location>
        <begin position="20"/>
        <end position="38"/>
    </location>
</feature>
<dbReference type="InterPro" id="IPR000014">
    <property type="entry name" value="PAS"/>
</dbReference>
<proteinExistence type="predicted"/>
<keyword evidence="8 10" id="KW-1133">Transmembrane helix</keyword>
<protein>
    <recommendedName>
        <fullName evidence="3">histidine kinase</fullName>
        <ecNumber evidence="3">2.7.13.3</ecNumber>
    </recommendedName>
</protein>
<evidence type="ECO:0000259" key="11">
    <source>
        <dbReference type="PROSITE" id="PS50109"/>
    </source>
</evidence>
<dbReference type="SMART" id="SM00091">
    <property type="entry name" value="PAS"/>
    <property type="match status" value="1"/>
</dbReference>
<dbReference type="InterPro" id="IPR006189">
    <property type="entry name" value="CHASE_dom"/>
</dbReference>
<dbReference type="InterPro" id="IPR036890">
    <property type="entry name" value="HATPase_C_sf"/>
</dbReference>
<evidence type="ECO:0000259" key="13">
    <source>
        <dbReference type="PROSITE" id="PS50113"/>
    </source>
</evidence>
<dbReference type="Gene3D" id="3.30.565.10">
    <property type="entry name" value="Histidine kinase-like ATPase, C-terminal domain"/>
    <property type="match status" value="1"/>
</dbReference>
<comment type="caution">
    <text evidence="15">The sequence shown here is derived from an EMBL/GenBank/DDBJ whole genome shotgun (WGS) entry which is preliminary data.</text>
</comment>
<keyword evidence="6 10" id="KW-0812">Transmembrane</keyword>
<accession>A0ABW0BTK0</accession>
<keyword evidence="9 10" id="KW-0472">Membrane</keyword>
<sequence length="662" mass="74512">MNLSKLKDSVLDFLSAYPKITGLGVFLGVLSLSLYLSYTEYQVRISNEEQRVKARLNELQNSVLFSIRDGISATKTLGYLAQNLNVVENFDSIGRQLIENNPHIDAIQYLDSATIVAVFPLEGNEPAIGYNIAEDQLRKDEIEEAFRRKETYFSGPLNLRQGGVGIVGRYPILKKSGELQGFSAAIIRLETLIQNAGLINSEENPIAIQFSKVDLKTGILTPFLPEPGKSAYTGSKASLLIPEGNWELSVQLKESRALRETLPGIILRCISALFFGIIAWSFALIPSVLRKKVADQSKDLQLANERFELATKATSDIIWDWDLNSNRTFRSSNFFQIFGYTQDQNLGNNDFWDSIIHPEDVDLVRSNLKEALIGSGSYWSQEFRVKKQSGSYSYVLDKGYIIRDPSGKAIRMIGATQDITDRKLAELEIIHTNAKLTSANEELKAFAALASHDLREPLRMISSFMDLLDKRYGQNLDDKAKQYIHYAKDGAKRLTLMINDLLDYSKAGFDLSQLEKVDLMELIREVVELKSDIVRSTHATITYENLPQVMGIKVPLKTLFQNLIGNALKYRSIERHPEIIIRSEESKDFWKFSIEDNGIGIESGSLEDIFGIMKRLHSSEKYPGTGMGLATCRKIVSQFHGKIWAESTPGQGSKMIFTLKKL</sequence>
<dbReference type="Proteomes" id="UP001596163">
    <property type="component" value="Unassembled WGS sequence"/>
</dbReference>
<evidence type="ECO:0000256" key="4">
    <source>
        <dbReference type="ARBA" id="ARBA00022553"/>
    </source>
</evidence>
<feature type="transmembrane region" description="Helical" evidence="10">
    <location>
        <begin position="265"/>
        <end position="289"/>
    </location>
</feature>
<evidence type="ECO:0000259" key="14">
    <source>
        <dbReference type="PROSITE" id="PS50839"/>
    </source>
</evidence>
<dbReference type="InterPro" id="IPR004358">
    <property type="entry name" value="Sig_transdc_His_kin-like_C"/>
</dbReference>
<dbReference type="Pfam" id="PF03924">
    <property type="entry name" value="CHASE"/>
    <property type="match status" value="1"/>
</dbReference>
<evidence type="ECO:0000256" key="9">
    <source>
        <dbReference type="ARBA" id="ARBA00023136"/>
    </source>
</evidence>
<dbReference type="NCBIfam" id="TIGR00229">
    <property type="entry name" value="sensory_box"/>
    <property type="match status" value="1"/>
</dbReference>
<dbReference type="Gene3D" id="1.10.287.130">
    <property type="match status" value="1"/>
</dbReference>
<dbReference type="PROSITE" id="PS50113">
    <property type="entry name" value="PAC"/>
    <property type="match status" value="1"/>
</dbReference>
<dbReference type="Pfam" id="PF00512">
    <property type="entry name" value="HisKA"/>
    <property type="match status" value="1"/>
</dbReference>